<keyword evidence="3" id="KW-1185">Reference proteome</keyword>
<dbReference type="Proteomes" id="UP000199649">
    <property type="component" value="Chromosome I"/>
</dbReference>
<name>A0A1H1N5Y3_9MICO</name>
<reference evidence="3" key="1">
    <citation type="submission" date="2016-10" db="EMBL/GenBank/DDBJ databases">
        <authorList>
            <person name="Varghese N."/>
            <person name="Submissions S."/>
        </authorList>
    </citation>
    <scope>NUCLEOTIDE SEQUENCE [LARGE SCALE GENOMIC DNA]</scope>
    <source>
        <strain evidence="3">DSM 22965</strain>
    </source>
</reference>
<accession>A0A1H1N5Y3</accession>
<evidence type="ECO:0000313" key="2">
    <source>
        <dbReference type="EMBL" id="SDR94412.1"/>
    </source>
</evidence>
<dbReference type="STRING" id="684552.SAMN04489719_1182"/>
<evidence type="ECO:0000313" key="3">
    <source>
        <dbReference type="Proteomes" id="UP000199649"/>
    </source>
</evidence>
<evidence type="ECO:0000256" key="1">
    <source>
        <dbReference type="SAM" id="MobiDB-lite"/>
    </source>
</evidence>
<proteinExistence type="predicted"/>
<dbReference type="EMBL" id="LT629734">
    <property type="protein sequence ID" value="SDR94412.1"/>
    <property type="molecule type" value="Genomic_DNA"/>
</dbReference>
<gene>
    <name evidence="2" type="ORF">SAMN04489719_1182</name>
</gene>
<dbReference type="AlphaFoldDB" id="A0A1H1N5Y3"/>
<feature type="region of interest" description="Disordered" evidence="1">
    <location>
        <begin position="1"/>
        <end position="36"/>
    </location>
</feature>
<protein>
    <submittedName>
        <fullName evidence="2">Uncharacterized protein</fullName>
    </submittedName>
</protein>
<organism evidence="2 3">
    <name type="scientific">Agrococcus carbonis</name>
    <dbReference type="NCBI Taxonomy" id="684552"/>
    <lineage>
        <taxon>Bacteria</taxon>
        <taxon>Bacillati</taxon>
        <taxon>Actinomycetota</taxon>
        <taxon>Actinomycetes</taxon>
        <taxon>Micrococcales</taxon>
        <taxon>Microbacteriaceae</taxon>
        <taxon>Agrococcus</taxon>
    </lineage>
</organism>
<sequence>MSTWEFAQRIGGTESCAGTRNGAVGTRGGLAHPPDS</sequence>